<keyword evidence="3" id="KW-1185">Reference proteome</keyword>
<evidence type="ECO:0000256" key="1">
    <source>
        <dbReference type="SAM" id="Phobius"/>
    </source>
</evidence>
<comment type="caution">
    <text evidence="2">The sequence shown here is derived from an EMBL/GenBank/DDBJ whole genome shotgun (WGS) entry which is preliminary data.</text>
</comment>
<evidence type="ECO:0000313" key="2">
    <source>
        <dbReference type="EMBL" id="MCS5732303.1"/>
    </source>
</evidence>
<gene>
    <name evidence="2" type="ORF">N1032_00905</name>
</gene>
<accession>A0ABT2GWH7</accession>
<evidence type="ECO:0000313" key="3">
    <source>
        <dbReference type="Proteomes" id="UP001165586"/>
    </source>
</evidence>
<dbReference type="Proteomes" id="UP001165586">
    <property type="component" value="Unassembled WGS sequence"/>
</dbReference>
<feature type="transmembrane region" description="Helical" evidence="1">
    <location>
        <begin position="33"/>
        <end position="58"/>
    </location>
</feature>
<name>A0ABT2GWH7_9MICO</name>
<reference evidence="2" key="1">
    <citation type="submission" date="2022-08" db="EMBL/GenBank/DDBJ databases">
        <authorList>
            <person name="Deng Y."/>
            <person name="Han X.-F."/>
            <person name="Zhang Y.-Q."/>
        </authorList>
    </citation>
    <scope>NUCLEOTIDE SEQUENCE</scope>
    <source>
        <strain evidence="2">CPCC 203386</strain>
    </source>
</reference>
<keyword evidence="1" id="KW-1133">Transmembrane helix</keyword>
<protein>
    <submittedName>
        <fullName evidence="2">DUF4179 domain-containing protein</fullName>
    </submittedName>
</protein>
<keyword evidence="1" id="KW-0472">Membrane</keyword>
<dbReference type="RefSeq" id="WP_259536877.1">
    <property type="nucleotide sequence ID" value="NZ_JANLCJ010000001.1"/>
</dbReference>
<keyword evidence="1" id="KW-0812">Transmembrane</keyword>
<proteinExistence type="predicted"/>
<sequence>MNDLKVRPAYADELRTVLLENVASKKHARRRRWWIGATAAAVLAVSGTAGVAVAQLAFPPGTPIVTEFSEQITGTFTGTDTLDLGPVPAGANGIEITVTCLTPALFTLGEFDTLVCGNGGNNTVSWGAVPLTLEQQSTVTIETTPDAKWSIVAQYTKTIDTDWGVNEAGQTYGAPKGPENPDLVPVSATNCRRGYAYAADLESPGPDGMTWEEAQEYINGPNRLDRHIPVYEADGTTVIGEIIDPGTDSPQVTQHCE</sequence>
<dbReference type="EMBL" id="JANLCJ010000001">
    <property type="protein sequence ID" value="MCS5732303.1"/>
    <property type="molecule type" value="Genomic_DNA"/>
</dbReference>
<organism evidence="2 3">
    <name type="scientific">Herbiconiux daphne</name>
    <dbReference type="NCBI Taxonomy" id="2970914"/>
    <lineage>
        <taxon>Bacteria</taxon>
        <taxon>Bacillati</taxon>
        <taxon>Actinomycetota</taxon>
        <taxon>Actinomycetes</taxon>
        <taxon>Micrococcales</taxon>
        <taxon>Microbacteriaceae</taxon>
        <taxon>Herbiconiux</taxon>
    </lineage>
</organism>